<dbReference type="Proteomes" id="UP000829398">
    <property type="component" value="Chromosome 4"/>
</dbReference>
<proteinExistence type="predicted"/>
<evidence type="ECO:0000313" key="2">
    <source>
        <dbReference type="Proteomes" id="UP000829398"/>
    </source>
</evidence>
<dbReference type="EMBL" id="CM039173">
    <property type="protein sequence ID" value="KAH9771471.1"/>
    <property type="molecule type" value="Genomic_DNA"/>
</dbReference>
<accession>A0ACB8LDQ4</accession>
<evidence type="ECO:0000313" key="1">
    <source>
        <dbReference type="EMBL" id="KAH9771471.1"/>
    </source>
</evidence>
<keyword evidence="2" id="KW-1185">Reference proteome</keyword>
<organism evidence="1 2">
    <name type="scientific">Citrus sinensis</name>
    <name type="common">Sweet orange</name>
    <name type="synonym">Citrus aurantium var. sinensis</name>
    <dbReference type="NCBI Taxonomy" id="2711"/>
    <lineage>
        <taxon>Eukaryota</taxon>
        <taxon>Viridiplantae</taxon>
        <taxon>Streptophyta</taxon>
        <taxon>Embryophyta</taxon>
        <taxon>Tracheophyta</taxon>
        <taxon>Spermatophyta</taxon>
        <taxon>Magnoliopsida</taxon>
        <taxon>eudicotyledons</taxon>
        <taxon>Gunneridae</taxon>
        <taxon>Pentapetalae</taxon>
        <taxon>rosids</taxon>
        <taxon>malvids</taxon>
        <taxon>Sapindales</taxon>
        <taxon>Rutaceae</taxon>
        <taxon>Aurantioideae</taxon>
        <taxon>Citrus</taxon>
    </lineage>
</organism>
<gene>
    <name evidence="1" type="ORF">KPL71_012723</name>
</gene>
<name>A0ACB8LDQ4_CITSI</name>
<sequence length="175" mass="20113">MTSIIPGHQFNWSVGVEEHHLHRARFNKIIPYSRYFGSNFPYKGLFSSHDKHISRCGPIFCSAVDDGNDPDDGSRDDASNKKESPKDENGEFMGRNLLALNVMWKYMEQRSFPLTEEEYILRLDDVANTLKCWGAVSHIRNSLAKLKERPRIGKAVSIFIDMDESGGRANEWIYK</sequence>
<reference evidence="2" key="1">
    <citation type="journal article" date="2023" name="Hortic. Res.">
        <title>A chromosome-level phased genome enabling allele-level studies in sweet orange: a case study on citrus Huanglongbing tolerance.</title>
        <authorList>
            <person name="Wu B."/>
            <person name="Yu Q."/>
            <person name="Deng Z."/>
            <person name="Duan Y."/>
            <person name="Luo F."/>
            <person name="Gmitter F. Jr."/>
        </authorList>
    </citation>
    <scope>NUCLEOTIDE SEQUENCE [LARGE SCALE GENOMIC DNA]</scope>
    <source>
        <strain evidence="2">cv. Valencia</strain>
    </source>
</reference>
<protein>
    <submittedName>
        <fullName evidence="1">DUF3067 family protein</fullName>
    </submittedName>
</protein>
<comment type="caution">
    <text evidence="1">The sequence shown here is derived from an EMBL/GenBank/DDBJ whole genome shotgun (WGS) entry which is preliminary data.</text>
</comment>